<dbReference type="InterPro" id="IPR022041">
    <property type="entry name" value="Methyltransf_FA"/>
</dbReference>
<feature type="domain" description="Farnesoic acid O-methyl transferase" evidence="1">
    <location>
        <begin position="14"/>
        <end position="128"/>
    </location>
</feature>
<dbReference type="PANTHER" id="PTHR36695:SF12">
    <property type="entry name" value="AGAP008648-PA"/>
    <property type="match status" value="1"/>
</dbReference>
<evidence type="ECO:0000313" key="2">
    <source>
        <dbReference type="EMBL" id="KAJ8298660.1"/>
    </source>
</evidence>
<dbReference type="PANTHER" id="PTHR36695">
    <property type="entry name" value="AGAP008648-PA"/>
    <property type="match status" value="1"/>
</dbReference>
<feature type="non-terminal residue" evidence="2">
    <location>
        <position position="263"/>
    </location>
</feature>
<feature type="domain" description="Farnesoic acid O-methyl transferase" evidence="1">
    <location>
        <begin position="138"/>
        <end position="261"/>
    </location>
</feature>
<dbReference type="EMBL" id="JARBDR010000921">
    <property type="protein sequence ID" value="KAJ8298660.1"/>
    <property type="molecule type" value="Genomic_DNA"/>
</dbReference>
<evidence type="ECO:0000313" key="3">
    <source>
        <dbReference type="Proteomes" id="UP001217089"/>
    </source>
</evidence>
<dbReference type="Proteomes" id="UP001217089">
    <property type="component" value="Unassembled WGS sequence"/>
</dbReference>
<gene>
    <name evidence="2" type="ORF">KUTeg_022720</name>
</gene>
<proteinExistence type="predicted"/>
<name>A0ABQ9E590_TEGGR</name>
<reference evidence="2 3" key="1">
    <citation type="submission" date="2022-12" db="EMBL/GenBank/DDBJ databases">
        <title>Chromosome-level genome of Tegillarca granosa.</title>
        <authorList>
            <person name="Kim J."/>
        </authorList>
    </citation>
    <scope>NUCLEOTIDE SEQUENCE [LARGE SCALE GENOMIC DNA]</scope>
    <source>
        <strain evidence="2">Teg-2019</strain>
        <tissue evidence="2">Adductor muscle</tissue>
    </source>
</reference>
<keyword evidence="3" id="KW-1185">Reference proteome</keyword>
<evidence type="ECO:0000259" key="1">
    <source>
        <dbReference type="Pfam" id="PF12248"/>
    </source>
</evidence>
<organism evidence="2 3">
    <name type="scientific">Tegillarca granosa</name>
    <name type="common">Malaysian cockle</name>
    <name type="synonym">Anadara granosa</name>
    <dbReference type="NCBI Taxonomy" id="220873"/>
    <lineage>
        <taxon>Eukaryota</taxon>
        <taxon>Metazoa</taxon>
        <taxon>Spiralia</taxon>
        <taxon>Lophotrochozoa</taxon>
        <taxon>Mollusca</taxon>
        <taxon>Bivalvia</taxon>
        <taxon>Autobranchia</taxon>
        <taxon>Pteriomorphia</taxon>
        <taxon>Arcoida</taxon>
        <taxon>Arcoidea</taxon>
        <taxon>Arcidae</taxon>
        <taxon>Tegillarca</taxon>
    </lineage>
</organism>
<dbReference type="Pfam" id="PF12248">
    <property type="entry name" value="Methyltransf_FA"/>
    <property type="match status" value="2"/>
</dbReference>
<comment type="caution">
    <text evidence="2">The sequence shown here is derived from an EMBL/GenBank/DDBJ whole genome shotgun (WGS) entry which is preliminary data.</text>
</comment>
<sequence>MKYIYRMALFIKIIKAACNAHIGLFTNDPENSNNDDIYDVVIGGWGNKQSVIRNVLKGKPMAWCAGDFLDKDEYRDFWITWKGGKIRVGKGNILGKNIFMEWNDPNPRKINHVGVSMDAKNDGFWMFNRHLASYGINTNSTQSVAFKVKAKNDAYVGLFTNKPDNKTTDFYFIAIGGWKNTGSVIRNTRHGQPKFSDFSGNFLSENEYRDYWVSWSDGIIRVGYGLHVGDNIFMEYDDPEPYDVNYAAVATGYGSEGDWIFYI</sequence>
<accession>A0ABQ9E590</accession>
<protein>
    <recommendedName>
        <fullName evidence="1">Farnesoic acid O-methyl transferase domain-containing protein</fullName>
    </recommendedName>
</protein>